<evidence type="ECO:0000313" key="3">
    <source>
        <dbReference type="Proteomes" id="UP001519332"/>
    </source>
</evidence>
<reference evidence="2 3" key="1">
    <citation type="submission" date="2021-03" db="EMBL/GenBank/DDBJ databases">
        <title>Sequencing the genomes of 1000 actinobacteria strains.</title>
        <authorList>
            <person name="Klenk H.-P."/>
        </authorList>
    </citation>
    <scope>NUCLEOTIDE SEQUENCE [LARGE SCALE GENOMIC DNA]</scope>
    <source>
        <strain evidence="2 3">DSM 46670</strain>
    </source>
</reference>
<accession>A0ABS4U2I1</accession>
<protein>
    <recommendedName>
        <fullName evidence="4">Dihydrofolate reductase</fullName>
    </recommendedName>
</protein>
<organism evidence="2 3">
    <name type="scientific">Kibdelosporangium banguiense</name>
    <dbReference type="NCBI Taxonomy" id="1365924"/>
    <lineage>
        <taxon>Bacteria</taxon>
        <taxon>Bacillati</taxon>
        <taxon>Actinomycetota</taxon>
        <taxon>Actinomycetes</taxon>
        <taxon>Pseudonocardiales</taxon>
        <taxon>Pseudonocardiaceae</taxon>
        <taxon>Kibdelosporangium</taxon>
    </lineage>
</organism>
<keyword evidence="3" id="KW-1185">Reference proteome</keyword>
<evidence type="ECO:0000256" key="1">
    <source>
        <dbReference type="SAM" id="MobiDB-lite"/>
    </source>
</evidence>
<evidence type="ECO:0008006" key="4">
    <source>
        <dbReference type="Google" id="ProtNLM"/>
    </source>
</evidence>
<name>A0ABS4U2I1_9PSEU</name>
<sequence>MGKVISGLAVSVDGYITGRDPGAGRGLGDAPRAAPARRSRGSPLFLGTTMMWFALRTSSNRKGRRASAR</sequence>
<proteinExistence type="predicted"/>
<gene>
    <name evidence="2" type="ORF">JOF56_010801</name>
</gene>
<evidence type="ECO:0000313" key="2">
    <source>
        <dbReference type="EMBL" id="MBP2330416.1"/>
    </source>
</evidence>
<feature type="region of interest" description="Disordered" evidence="1">
    <location>
        <begin position="19"/>
        <end position="42"/>
    </location>
</feature>
<comment type="caution">
    <text evidence="2">The sequence shown here is derived from an EMBL/GenBank/DDBJ whole genome shotgun (WGS) entry which is preliminary data.</text>
</comment>
<dbReference type="Proteomes" id="UP001519332">
    <property type="component" value="Unassembled WGS sequence"/>
</dbReference>
<dbReference type="EMBL" id="JAGINW010000001">
    <property type="protein sequence ID" value="MBP2330416.1"/>
    <property type="molecule type" value="Genomic_DNA"/>
</dbReference>